<evidence type="ECO:0000313" key="3">
    <source>
        <dbReference type="Proteomes" id="UP000015105"/>
    </source>
</evidence>
<reference evidence="3" key="2">
    <citation type="journal article" date="2017" name="Nat. Plants">
        <title>The Aegilops tauschii genome reveals multiple impacts of transposons.</title>
        <authorList>
            <person name="Zhao G."/>
            <person name="Zou C."/>
            <person name="Li K."/>
            <person name="Wang K."/>
            <person name="Li T."/>
            <person name="Gao L."/>
            <person name="Zhang X."/>
            <person name="Wang H."/>
            <person name="Yang Z."/>
            <person name="Liu X."/>
            <person name="Jiang W."/>
            <person name="Mao L."/>
            <person name="Kong X."/>
            <person name="Jiao Y."/>
            <person name="Jia J."/>
        </authorList>
    </citation>
    <scope>NUCLEOTIDE SEQUENCE [LARGE SCALE GENOMIC DNA]</scope>
    <source>
        <strain evidence="3">cv. AL8/78</strain>
    </source>
</reference>
<keyword evidence="3" id="KW-1185">Reference proteome</keyword>
<dbReference type="Gramene" id="AET2Gv20212100.11">
    <property type="protein sequence ID" value="AET2Gv20212100.11"/>
    <property type="gene ID" value="AET2Gv20212100"/>
</dbReference>
<keyword evidence="1" id="KW-0812">Transmembrane</keyword>
<keyword evidence="1" id="KW-0472">Membrane</keyword>
<dbReference type="Proteomes" id="UP000015105">
    <property type="component" value="Chromosome 2D"/>
</dbReference>
<reference evidence="2" key="3">
    <citation type="journal article" date="2017" name="Nature">
        <title>Genome sequence of the progenitor of the wheat D genome Aegilops tauschii.</title>
        <authorList>
            <person name="Luo M.C."/>
            <person name="Gu Y.Q."/>
            <person name="Puiu D."/>
            <person name="Wang H."/>
            <person name="Twardziok S.O."/>
            <person name="Deal K.R."/>
            <person name="Huo N."/>
            <person name="Zhu T."/>
            <person name="Wang L."/>
            <person name="Wang Y."/>
            <person name="McGuire P.E."/>
            <person name="Liu S."/>
            <person name="Long H."/>
            <person name="Ramasamy R.K."/>
            <person name="Rodriguez J.C."/>
            <person name="Van S.L."/>
            <person name="Yuan L."/>
            <person name="Wang Z."/>
            <person name="Xia Z."/>
            <person name="Xiao L."/>
            <person name="Anderson O.D."/>
            <person name="Ouyang S."/>
            <person name="Liang Y."/>
            <person name="Zimin A.V."/>
            <person name="Pertea G."/>
            <person name="Qi P."/>
            <person name="Bennetzen J.L."/>
            <person name="Dai X."/>
            <person name="Dawson M.W."/>
            <person name="Muller H.G."/>
            <person name="Kugler K."/>
            <person name="Rivarola-Duarte L."/>
            <person name="Spannagl M."/>
            <person name="Mayer K.F.X."/>
            <person name="Lu F.H."/>
            <person name="Bevan M.W."/>
            <person name="Leroy P."/>
            <person name="Li P."/>
            <person name="You F.M."/>
            <person name="Sun Q."/>
            <person name="Liu Z."/>
            <person name="Lyons E."/>
            <person name="Wicker T."/>
            <person name="Salzberg S.L."/>
            <person name="Devos K.M."/>
            <person name="Dvorak J."/>
        </authorList>
    </citation>
    <scope>NUCLEOTIDE SEQUENCE [LARGE SCALE GENOMIC DNA]</scope>
    <source>
        <strain evidence="2">cv. AL8/78</strain>
    </source>
</reference>
<evidence type="ECO:0000313" key="2">
    <source>
        <dbReference type="EnsemblPlants" id="AET2Gv20212100.11"/>
    </source>
</evidence>
<dbReference type="AlphaFoldDB" id="A0A453AP25"/>
<evidence type="ECO:0000256" key="1">
    <source>
        <dbReference type="SAM" id="Phobius"/>
    </source>
</evidence>
<reference evidence="2" key="5">
    <citation type="journal article" date="2021" name="G3 (Bethesda)">
        <title>Aegilops tauschii genome assembly Aet v5.0 features greater sequence contiguity and improved annotation.</title>
        <authorList>
            <person name="Wang L."/>
            <person name="Zhu T."/>
            <person name="Rodriguez J.C."/>
            <person name="Deal K.R."/>
            <person name="Dubcovsky J."/>
            <person name="McGuire P.E."/>
            <person name="Lux T."/>
            <person name="Spannagl M."/>
            <person name="Mayer K.F.X."/>
            <person name="Baldrich P."/>
            <person name="Meyers B.C."/>
            <person name="Huo N."/>
            <person name="Gu Y.Q."/>
            <person name="Zhou H."/>
            <person name="Devos K.M."/>
            <person name="Bennetzen J.L."/>
            <person name="Unver T."/>
            <person name="Budak H."/>
            <person name="Gulick P.J."/>
            <person name="Galiba G."/>
            <person name="Kalapos B."/>
            <person name="Nelson D.R."/>
            <person name="Li P."/>
            <person name="You F.M."/>
            <person name="Luo M.C."/>
            <person name="Dvorak J."/>
        </authorList>
    </citation>
    <scope>NUCLEOTIDE SEQUENCE [LARGE SCALE GENOMIC DNA]</scope>
    <source>
        <strain evidence="2">cv. AL8/78</strain>
    </source>
</reference>
<organism evidence="2 3">
    <name type="scientific">Aegilops tauschii subsp. strangulata</name>
    <name type="common">Goatgrass</name>
    <dbReference type="NCBI Taxonomy" id="200361"/>
    <lineage>
        <taxon>Eukaryota</taxon>
        <taxon>Viridiplantae</taxon>
        <taxon>Streptophyta</taxon>
        <taxon>Embryophyta</taxon>
        <taxon>Tracheophyta</taxon>
        <taxon>Spermatophyta</taxon>
        <taxon>Magnoliopsida</taxon>
        <taxon>Liliopsida</taxon>
        <taxon>Poales</taxon>
        <taxon>Poaceae</taxon>
        <taxon>BOP clade</taxon>
        <taxon>Pooideae</taxon>
        <taxon>Triticodae</taxon>
        <taxon>Triticeae</taxon>
        <taxon>Triticinae</taxon>
        <taxon>Aegilops</taxon>
    </lineage>
</organism>
<reference evidence="3" key="1">
    <citation type="journal article" date="2014" name="Science">
        <title>Ancient hybridizations among the ancestral genomes of bread wheat.</title>
        <authorList>
            <consortium name="International Wheat Genome Sequencing Consortium,"/>
            <person name="Marcussen T."/>
            <person name="Sandve S.R."/>
            <person name="Heier L."/>
            <person name="Spannagl M."/>
            <person name="Pfeifer M."/>
            <person name="Jakobsen K.S."/>
            <person name="Wulff B.B."/>
            <person name="Steuernagel B."/>
            <person name="Mayer K.F."/>
            <person name="Olsen O.A."/>
        </authorList>
    </citation>
    <scope>NUCLEOTIDE SEQUENCE [LARGE SCALE GENOMIC DNA]</scope>
    <source>
        <strain evidence="3">cv. AL8/78</strain>
    </source>
</reference>
<dbReference type="EnsemblPlants" id="AET2Gv20212100.11">
    <property type="protein sequence ID" value="AET2Gv20212100.11"/>
    <property type="gene ID" value="AET2Gv20212100"/>
</dbReference>
<accession>A0A453AP25</accession>
<feature type="transmembrane region" description="Helical" evidence="1">
    <location>
        <begin position="12"/>
        <end position="32"/>
    </location>
</feature>
<protein>
    <submittedName>
        <fullName evidence="2">Uncharacterized protein</fullName>
    </submittedName>
</protein>
<keyword evidence="1" id="KW-1133">Transmembrane helix</keyword>
<proteinExistence type="predicted"/>
<sequence length="155" mass="17364">AGKVATSSVGWGFMWVIFFGLGFAGVGAYAVYKYRLRVKCSNMIAATLFYKRLCTDLCEAHVHFCCCRQCHGRATWIQRSARSWRSTCRWRTRRRRATNGMWTTPTSETAKSFTYGSSSIRAAVVSLLASVVRGIVRAVGFRAGVLNSEDWLVSL</sequence>
<name>A0A453AP25_AEGTS</name>
<reference evidence="2" key="4">
    <citation type="submission" date="2019-03" db="UniProtKB">
        <authorList>
            <consortium name="EnsemblPlants"/>
        </authorList>
    </citation>
    <scope>IDENTIFICATION</scope>
</reference>